<gene>
    <name evidence="1" type="ORF">BEN30_01375</name>
</gene>
<dbReference type="AlphaFoldDB" id="A0A1E5Q382"/>
<evidence type="ECO:0000313" key="2">
    <source>
        <dbReference type="Proteomes" id="UP000095347"/>
    </source>
</evidence>
<dbReference type="Proteomes" id="UP000095347">
    <property type="component" value="Unassembled WGS sequence"/>
</dbReference>
<accession>A0A1E5Q382</accession>
<comment type="caution">
    <text evidence="1">The sequence shown here is derived from an EMBL/GenBank/DDBJ whole genome shotgun (WGS) entry which is preliminary data.</text>
</comment>
<sequence>MVIPPKPYASGTIALSRKQPRFTIPAEVLASAGWNDLDEVEELVAEFIDVGHYKLHRLRDIESNIAAAKACITNEAPTTQQEADELQLLADQFRVVRLYKSDNNRVAIKEEVASILVSDSNECGPYKLYIQASNGNIDIMSPTVRIKRLKSFVEK</sequence>
<dbReference type="RefSeq" id="WP_069959429.1">
    <property type="nucleotide sequence ID" value="NZ_MCGG01000078.1"/>
</dbReference>
<organism evidence="1 2">
    <name type="scientific">Magnetovibrio blakemorei</name>
    <dbReference type="NCBI Taxonomy" id="28181"/>
    <lineage>
        <taxon>Bacteria</taxon>
        <taxon>Pseudomonadati</taxon>
        <taxon>Pseudomonadota</taxon>
        <taxon>Alphaproteobacteria</taxon>
        <taxon>Rhodospirillales</taxon>
        <taxon>Magnetovibrionaceae</taxon>
        <taxon>Magnetovibrio</taxon>
    </lineage>
</organism>
<dbReference type="EMBL" id="MCGG01000078">
    <property type="protein sequence ID" value="OEJ64083.1"/>
    <property type="molecule type" value="Genomic_DNA"/>
</dbReference>
<name>A0A1E5Q382_9PROT</name>
<proteinExistence type="predicted"/>
<keyword evidence="2" id="KW-1185">Reference proteome</keyword>
<protein>
    <submittedName>
        <fullName evidence="1">Uncharacterized protein</fullName>
    </submittedName>
</protein>
<reference evidence="2" key="1">
    <citation type="submission" date="2016-07" db="EMBL/GenBank/DDBJ databases">
        <authorList>
            <person name="Florea S."/>
            <person name="Webb J.S."/>
            <person name="Jaromczyk J."/>
            <person name="Schardl C.L."/>
        </authorList>
    </citation>
    <scope>NUCLEOTIDE SEQUENCE [LARGE SCALE GENOMIC DNA]</scope>
    <source>
        <strain evidence="2">MV-1</strain>
    </source>
</reference>
<evidence type="ECO:0000313" key="1">
    <source>
        <dbReference type="EMBL" id="OEJ64083.1"/>
    </source>
</evidence>